<accession>A0A2K3QDN0</accession>
<dbReference type="PROSITE" id="PS51212">
    <property type="entry name" value="WSC"/>
    <property type="match status" value="1"/>
</dbReference>
<dbReference type="STRING" id="45235.A0A2K3QDN0"/>
<feature type="compositionally biased region" description="Low complexity" evidence="1">
    <location>
        <begin position="175"/>
        <end position="184"/>
    </location>
</feature>
<feature type="domain" description="WSC" evidence="2">
    <location>
        <begin position="73"/>
        <end position="168"/>
    </location>
</feature>
<gene>
    <name evidence="3" type="ORF">TCAP_04427</name>
</gene>
<keyword evidence="4" id="KW-1185">Reference proteome</keyword>
<proteinExistence type="predicted"/>
<dbReference type="AlphaFoldDB" id="A0A2K3QDN0"/>
<evidence type="ECO:0000313" key="3">
    <source>
        <dbReference type="EMBL" id="PNY25633.1"/>
    </source>
</evidence>
<evidence type="ECO:0000313" key="4">
    <source>
        <dbReference type="Proteomes" id="UP000236621"/>
    </source>
</evidence>
<evidence type="ECO:0000259" key="2">
    <source>
        <dbReference type="PROSITE" id="PS51212"/>
    </source>
</evidence>
<reference evidence="3 4" key="1">
    <citation type="submission" date="2017-08" db="EMBL/GenBank/DDBJ databases">
        <title>Harnessing the power of phylogenomics to disentangle the directionality and signatures of interkingdom host jumping in the parasitic fungal genus Tolypocladium.</title>
        <authorList>
            <person name="Quandt C.A."/>
            <person name="Patterson W."/>
            <person name="Spatafora J.W."/>
        </authorList>
    </citation>
    <scope>NUCLEOTIDE SEQUENCE [LARGE SCALE GENOMIC DNA]</scope>
    <source>
        <strain evidence="3 4">CBS 113982</strain>
    </source>
</reference>
<feature type="compositionally biased region" description="Pro residues" evidence="1">
    <location>
        <begin position="300"/>
        <end position="322"/>
    </location>
</feature>
<dbReference type="OrthoDB" id="5106279at2759"/>
<dbReference type="Pfam" id="PF01822">
    <property type="entry name" value="WSC"/>
    <property type="match status" value="1"/>
</dbReference>
<dbReference type="InterPro" id="IPR002889">
    <property type="entry name" value="WSC_carb-bd"/>
</dbReference>
<comment type="caution">
    <text evidence="3">The sequence shown here is derived from an EMBL/GenBank/DDBJ whole genome shotgun (WGS) entry which is preliminary data.</text>
</comment>
<dbReference type="SMART" id="SM00321">
    <property type="entry name" value="WSC"/>
    <property type="match status" value="1"/>
</dbReference>
<name>A0A2K3QDN0_9HYPO</name>
<sequence>MFQRVSARSCQCPSRCARQESWEGMWASSFGLHQPPTLWSAYISKPNKMAVALMLAILGVANVLAQLDHSTSAFTHHGCSSVDVSCFGSPVVFSDGRLTPEACQAACLGHHFAALFPDACRCGDDASAITPVDENACDHPCMGNPAIGLCGSVCPKEGPGIANVYGGTGSSRQGPEPVTVRPVNTVPPAPAADTSCSTPKKTAYANPPVATLITPAGPAPQASTSFPFVTPQGPAPQVPSFRPKSQTGAAPTPPCPQEGDSTSEVPTPPTQAPQVSPNEVPGPPSYGTPDTSSPDATAGPSPPERSPEGQPSPPPGTYPNPDSPDNGSGEEPPKGTNCTTPAATDLSAYPSESTLWPRPSGTFDPEGQAPVPSQVPGSDSTHSLIPPFSTIGGLALIAAMIM</sequence>
<dbReference type="EMBL" id="NRSZ01000700">
    <property type="protein sequence ID" value="PNY25633.1"/>
    <property type="molecule type" value="Genomic_DNA"/>
</dbReference>
<protein>
    <recommendedName>
        <fullName evidence="2">WSC domain-containing protein</fullName>
    </recommendedName>
</protein>
<evidence type="ECO:0000256" key="1">
    <source>
        <dbReference type="SAM" id="MobiDB-lite"/>
    </source>
</evidence>
<organism evidence="3 4">
    <name type="scientific">Tolypocladium capitatum</name>
    <dbReference type="NCBI Taxonomy" id="45235"/>
    <lineage>
        <taxon>Eukaryota</taxon>
        <taxon>Fungi</taxon>
        <taxon>Dikarya</taxon>
        <taxon>Ascomycota</taxon>
        <taxon>Pezizomycotina</taxon>
        <taxon>Sordariomycetes</taxon>
        <taxon>Hypocreomycetidae</taxon>
        <taxon>Hypocreales</taxon>
        <taxon>Ophiocordycipitaceae</taxon>
        <taxon>Tolypocladium</taxon>
    </lineage>
</organism>
<dbReference type="Proteomes" id="UP000236621">
    <property type="component" value="Unassembled WGS sequence"/>
</dbReference>
<feature type="region of interest" description="Disordered" evidence="1">
    <location>
        <begin position="167"/>
        <end position="388"/>
    </location>
</feature>